<evidence type="ECO:0000256" key="2">
    <source>
        <dbReference type="ARBA" id="ARBA00022729"/>
    </source>
</evidence>
<dbReference type="SUPFAM" id="SSF88713">
    <property type="entry name" value="Glycoside hydrolase/deacetylase"/>
    <property type="match status" value="1"/>
</dbReference>
<accession>A0A512B0V8</accession>
<dbReference type="PANTHER" id="PTHR34216:SF3">
    <property type="entry name" value="POLY-BETA-1,6-N-ACETYL-D-GLUCOSAMINE N-DEACETYLASE"/>
    <property type="match status" value="1"/>
</dbReference>
<dbReference type="CDD" id="cd10918">
    <property type="entry name" value="CE4_NodB_like_5s_6s"/>
    <property type="match status" value="1"/>
</dbReference>
<dbReference type="InterPro" id="IPR051398">
    <property type="entry name" value="Polysacch_Deacetylase"/>
</dbReference>
<dbReference type="InterPro" id="IPR002509">
    <property type="entry name" value="NODB_dom"/>
</dbReference>
<feature type="domain" description="NodB homology" evidence="3">
    <location>
        <begin position="76"/>
        <end position="341"/>
    </location>
</feature>
<dbReference type="EMBL" id="BJYS01000025">
    <property type="protein sequence ID" value="GEO05595.1"/>
    <property type="molecule type" value="Genomic_DNA"/>
</dbReference>
<dbReference type="InterPro" id="IPR011330">
    <property type="entry name" value="Glyco_hydro/deAcase_b/a-brl"/>
</dbReference>
<dbReference type="AlphaFoldDB" id="A0A512B0V8"/>
<proteinExistence type="predicted"/>
<evidence type="ECO:0000256" key="1">
    <source>
        <dbReference type="ARBA" id="ARBA00004613"/>
    </source>
</evidence>
<evidence type="ECO:0000313" key="5">
    <source>
        <dbReference type="Proteomes" id="UP000321532"/>
    </source>
</evidence>
<evidence type="ECO:0000313" key="4">
    <source>
        <dbReference type="EMBL" id="GEO05595.1"/>
    </source>
</evidence>
<protein>
    <submittedName>
        <fullName evidence="4">Polysaccharide deacetylase</fullName>
    </submittedName>
</protein>
<keyword evidence="2" id="KW-0732">Signal</keyword>
<keyword evidence="5" id="KW-1185">Reference proteome</keyword>
<comment type="caution">
    <text evidence="4">The sequence shown here is derived from an EMBL/GenBank/DDBJ whole genome shotgun (WGS) entry which is preliminary data.</text>
</comment>
<dbReference type="Proteomes" id="UP000321532">
    <property type="component" value="Unassembled WGS sequence"/>
</dbReference>
<dbReference type="GO" id="GO:0005975">
    <property type="term" value="P:carbohydrate metabolic process"/>
    <property type="evidence" value="ECO:0007669"/>
    <property type="project" value="InterPro"/>
</dbReference>
<dbReference type="GO" id="GO:0005576">
    <property type="term" value="C:extracellular region"/>
    <property type="evidence" value="ECO:0007669"/>
    <property type="project" value="UniProtKB-SubCell"/>
</dbReference>
<comment type="subcellular location">
    <subcellularLocation>
        <location evidence="1">Secreted</location>
    </subcellularLocation>
</comment>
<dbReference type="RefSeq" id="WP_146899921.1">
    <property type="nucleotide sequence ID" value="NZ_BJYS01000025.1"/>
</dbReference>
<dbReference type="OrthoDB" id="9778320at2"/>
<name>A0A512B0V8_9BACT</name>
<dbReference type="PANTHER" id="PTHR34216">
    <property type="match status" value="1"/>
</dbReference>
<dbReference type="Pfam" id="PF01522">
    <property type="entry name" value="Polysacc_deac_1"/>
    <property type="match status" value="2"/>
</dbReference>
<evidence type="ECO:0000259" key="3">
    <source>
        <dbReference type="PROSITE" id="PS51677"/>
    </source>
</evidence>
<sequence>MNQKWQNRLKKVKGLWGNRAVVLMYHRIASPACDPWGLAVSPANFESHLQIMQQTGHVVSLPNLLEQVKTGTIRHKSIVLTFDDGYVDNYLAAKPLLEKYQLPATFFIPTGSLGQAKEFWWDELERIILQTPVLPSRLSIQLLGKQQEFSLEPETELTPALCQQHQQWQESVPPPTTRTKVYMLLWQEIVQETAARQSQLMAELRAWAGLPDAARPEYQCMSEKQLLDLAHHPLFRVGAHTVTHTALGFQPPEVQQREITGSKNTLEEITGSEIDLFSFPNGSYNPSAQEILKTTGFKTAVTTFHSAINKAANPFEMGRFHVYDWPEAEFTNHLNRWLKGY</sequence>
<organism evidence="4 5">
    <name type="scientific">Adhaeribacter aerolatus</name>
    <dbReference type="NCBI Taxonomy" id="670289"/>
    <lineage>
        <taxon>Bacteria</taxon>
        <taxon>Pseudomonadati</taxon>
        <taxon>Bacteroidota</taxon>
        <taxon>Cytophagia</taxon>
        <taxon>Cytophagales</taxon>
        <taxon>Hymenobacteraceae</taxon>
        <taxon>Adhaeribacter</taxon>
    </lineage>
</organism>
<dbReference type="PROSITE" id="PS51677">
    <property type="entry name" value="NODB"/>
    <property type="match status" value="1"/>
</dbReference>
<gene>
    <name evidence="4" type="ORF">AAE02nite_32590</name>
</gene>
<dbReference type="GO" id="GO:0016810">
    <property type="term" value="F:hydrolase activity, acting on carbon-nitrogen (but not peptide) bonds"/>
    <property type="evidence" value="ECO:0007669"/>
    <property type="project" value="InterPro"/>
</dbReference>
<dbReference type="Gene3D" id="3.20.20.370">
    <property type="entry name" value="Glycoside hydrolase/deacetylase"/>
    <property type="match status" value="1"/>
</dbReference>
<reference evidence="4 5" key="1">
    <citation type="submission" date="2019-07" db="EMBL/GenBank/DDBJ databases">
        <title>Whole genome shotgun sequence of Adhaeribacter aerolatus NBRC 106133.</title>
        <authorList>
            <person name="Hosoyama A."/>
            <person name="Uohara A."/>
            <person name="Ohji S."/>
            <person name="Ichikawa N."/>
        </authorList>
    </citation>
    <scope>NUCLEOTIDE SEQUENCE [LARGE SCALE GENOMIC DNA]</scope>
    <source>
        <strain evidence="4 5">NBRC 106133</strain>
    </source>
</reference>